<keyword evidence="25" id="KW-1185">Reference proteome</keyword>
<evidence type="ECO:0000256" key="2">
    <source>
        <dbReference type="ARBA" id="ARBA00004245"/>
    </source>
</evidence>
<evidence type="ECO:0000256" key="18">
    <source>
        <dbReference type="ARBA" id="ARBA00034704"/>
    </source>
</evidence>
<proteinExistence type="inferred from homology"/>
<dbReference type="STRING" id="231916.A0A409VIJ5"/>
<keyword evidence="11 19" id="KW-0067">ATP-binding</keyword>
<evidence type="ECO:0000256" key="5">
    <source>
        <dbReference type="ARBA" id="ARBA00022553"/>
    </source>
</evidence>
<keyword evidence="5" id="KW-0597">Phosphoprotein</keyword>
<keyword evidence="12 22" id="KW-1133">Transmembrane helix</keyword>
<feature type="binding site" evidence="19">
    <location>
        <begin position="158"/>
        <end position="165"/>
    </location>
    <ligand>
        <name>ATP</name>
        <dbReference type="ChEBI" id="CHEBI:30616"/>
    </ligand>
</feature>
<feature type="coiled-coil region" evidence="20">
    <location>
        <begin position="817"/>
        <end position="844"/>
    </location>
</feature>
<dbReference type="InterPro" id="IPR007262">
    <property type="entry name" value="Vps55/LEPROT"/>
</dbReference>
<feature type="transmembrane region" description="Helical" evidence="22">
    <location>
        <begin position="1222"/>
        <end position="1241"/>
    </location>
</feature>
<dbReference type="FunCoup" id="A0A409VIJ5">
    <property type="interactions" value="525"/>
</dbReference>
<dbReference type="InterPro" id="IPR001752">
    <property type="entry name" value="Kinesin_motor_dom"/>
</dbReference>
<gene>
    <name evidence="24" type="ORF">CVT26_010805</name>
</gene>
<dbReference type="GO" id="GO:0005634">
    <property type="term" value="C:nucleus"/>
    <property type="evidence" value="ECO:0007669"/>
    <property type="project" value="TreeGrafter"/>
</dbReference>
<evidence type="ECO:0000256" key="3">
    <source>
        <dbReference type="ARBA" id="ARBA00005645"/>
    </source>
</evidence>
<dbReference type="PROSITE" id="PS50067">
    <property type="entry name" value="KINESIN_MOTOR_2"/>
    <property type="match status" value="1"/>
</dbReference>
<keyword evidence="10" id="KW-0498">Mitosis</keyword>
<dbReference type="PANTHER" id="PTHR47970">
    <property type="entry name" value="KINESIN-LIKE PROTEIN KIF11"/>
    <property type="match status" value="1"/>
</dbReference>
<dbReference type="Pfam" id="PF13931">
    <property type="entry name" value="Microtub_bind"/>
    <property type="match status" value="1"/>
</dbReference>
<sequence length="1281" mass="142918">MATRRPASSRARLNNAATSLAPPQQPQRPKSVLARPTTRDDLQDSTSTLASSRPQRSQDDSETNIQVILRCRGRSEREMDANSPAIVQIEGAKSKELTIETTAPVSSLGILTLPPTRTYPFDLVFGPEATQSMIYHDVVGPMLNEVLMGYNCTLFAYGQTGTGKTYTMQGDLNPTPMGNPSAHAGIIPRVLFRLFHELEKNYTDYIVKISFIELYNEELRDLLASDLSAPSNLTQPMGKDAKSSEEKLKIFDDANKRGVLIQGLEEVAVKDSKDALGLLIKGSERRQIAATRFNDHSSRSHSIFSITVHIKDSNSMGDELLRVGKLNLVDLAGSENIGRSGAENKRAREAGMINQSLLTLGRVINALVDRAQHVPYRESKLTRLLQDSLGGRTKTCIIATISPARSNLEETLSTLDYALRAKSIRNKPELNQRMTRNSLLKEYVGEIERLRADLLAAREKNGIYFSEETWTQMNLENELKETKLVEAKKQVEIIENQMRVVRDEYDQSIALLKRREEELQATRGQLAETEATLQQREQDLQRLTTAYEEEVVIRQAHQATEEELNDVAVSLRKVASESLQDLGGLFEKLDRKNKTLLSNKHVVSENEKLIRALADSLTKRLTELSHLSKKTRANLQDETTRFRSTQEELIKNHLRQINCQFDKIQGLFGQVKVHETEEEEIISALEREVQDSRNLLNSQMASWAEQFTTLAARLCGKVTDDALAQIDVLVQSTTLLHSLAESLSSAFHSYLTKEQESLKRLESSSQTTTDQQITRLQQQNQFLARLVIDERKEAEKAKSELVQRISGFLGDFVNKRDESLRLSLNNLQQSNQEAEELFSKTSKQQAMLYTDLKSSGDALGQQMQVLDNQRADEKKKFAQTSEKAVAAVRDGVGNIDRTVLKSVKTYSTRVYQQNEAAEKSFTHAFEEVRGTKRVKLEAIAEADVAVQMGRTAEQSFLSSISKQLEGHADQVLLGFKVQTRAAEDYQAATFENLKSIEDAVSNLASKGMRDDAPSGSTPRKRKWQYQDAWSLTRSRDDLLGEYRQKKIPSNEPIDCPEDVAAVPSNHGRCTSSADAKIGKVVDESETENKEPPLDAPSATKAEKLMQQPVEPLVDSKRRTNVPTRVSRRVRYCAHSGGECSHRVTTIYNFSAMAAGLKTVILLSFVLALGFLLIILSCALWQNWLPLLVALTFVLAPLPNALFSHCGSDDLSSSYESSAPVDLGRFITAIFVVTGFALPIVLAHSNIIDSRACAMSIAGGGLVYATIMAYSAAFRQEESEYD</sequence>
<evidence type="ECO:0000256" key="14">
    <source>
        <dbReference type="ARBA" id="ARBA00023136"/>
    </source>
</evidence>
<evidence type="ECO:0000313" key="25">
    <source>
        <dbReference type="Proteomes" id="UP000284706"/>
    </source>
</evidence>
<evidence type="ECO:0000256" key="4">
    <source>
        <dbReference type="ARBA" id="ARBA00022490"/>
    </source>
</evidence>
<keyword evidence="15 19" id="KW-0505">Motor protein</keyword>
<evidence type="ECO:0000256" key="19">
    <source>
        <dbReference type="PROSITE-ProRule" id="PRU00283"/>
    </source>
</evidence>
<dbReference type="InterPro" id="IPR027417">
    <property type="entry name" value="P-loop_NTPase"/>
</dbReference>
<dbReference type="SMART" id="SM00129">
    <property type="entry name" value="KISc"/>
    <property type="match status" value="1"/>
</dbReference>
<dbReference type="GO" id="GO:0016020">
    <property type="term" value="C:membrane"/>
    <property type="evidence" value="ECO:0007669"/>
    <property type="project" value="UniProtKB-SubCell"/>
</dbReference>
<feature type="compositionally biased region" description="Polar residues" evidence="21">
    <location>
        <begin position="44"/>
        <end position="55"/>
    </location>
</feature>
<protein>
    <recommendedName>
        <fullName evidence="23">Kinesin motor domain-containing protein</fullName>
    </recommendedName>
</protein>
<feature type="transmembrane region" description="Helical" evidence="22">
    <location>
        <begin position="1149"/>
        <end position="1175"/>
    </location>
</feature>
<evidence type="ECO:0000256" key="12">
    <source>
        <dbReference type="ARBA" id="ARBA00022989"/>
    </source>
</evidence>
<dbReference type="Proteomes" id="UP000284706">
    <property type="component" value="Unassembled WGS sequence"/>
</dbReference>
<comment type="similarity">
    <text evidence="3">Belongs to the OB-RGRP/VPS55 family.</text>
</comment>
<keyword evidence="17" id="KW-0131">Cell cycle</keyword>
<evidence type="ECO:0000256" key="7">
    <source>
        <dbReference type="ARBA" id="ARBA00022692"/>
    </source>
</evidence>
<feature type="domain" description="Kinesin motor" evidence="23">
    <location>
        <begin position="64"/>
        <end position="424"/>
    </location>
</feature>
<dbReference type="PROSITE" id="PS00411">
    <property type="entry name" value="KINESIN_MOTOR_1"/>
    <property type="match status" value="1"/>
</dbReference>
<evidence type="ECO:0000256" key="13">
    <source>
        <dbReference type="ARBA" id="ARBA00023054"/>
    </source>
</evidence>
<dbReference type="GO" id="GO:0008017">
    <property type="term" value="F:microtubule binding"/>
    <property type="evidence" value="ECO:0007669"/>
    <property type="project" value="InterPro"/>
</dbReference>
<dbReference type="GO" id="GO:0005876">
    <property type="term" value="C:spindle microtubule"/>
    <property type="evidence" value="ECO:0007669"/>
    <property type="project" value="TreeGrafter"/>
</dbReference>
<keyword evidence="6" id="KW-0132">Cell division</keyword>
<dbReference type="InterPro" id="IPR047149">
    <property type="entry name" value="KIF11-like"/>
</dbReference>
<feature type="compositionally biased region" description="Polar residues" evidence="21">
    <location>
        <begin position="11"/>
        <end position="22"/>
    </location>
</feature>
<evidence type="ECO:0000256" key="8">
    <source>
        <dbReference type="ARBA" id="ARBA00022701"/>
    </source>
</evidence>
<keyword evidence="9 19" id="KW-0547">Nucleotide-binding</keyword>
<evidence type="ECO:0000256" key="17">
    <source>
        <dbReference type="ARBA" id="ARBA00023306"/>
    </source>
</evidence>
<dbReference type="GO" id="GO:0005524">
    <property type="term" value="F:ATP binding"/>
    <property type="evidence" value="ECO:0007669"/>
    <property type="project" value="UniProtKB-UniRule"/>
</dbReference>
<dbReference type="PANTHER" id="PTHR47970:SF12">
    <property type="entry name" value="KINESIN FAMILY MEMBER 11"/>
    <property type="match status" value="1"/>
</dbReference>
<accession>A0A409VIJ5</accession>
<evidence type="ECO:0000256" key="16">
    <source>
        <dbReference type="ARBA" id="ARBA00023212"/>
    </source>
</evidence>
<dbReference type="GO" id="GO:0000073">
    <property type="term" value="P:initial mitotic spindle pole body separation"/>
    <property type="evidence" value="ECO:0007669"/>
    <property type="project" value="TreeGrafter"/>
</dbReference>
<evidence type="ECO:0000256" key="1">
    <source>
        <dbReference type="ARBA" id="ARBA00004141"/>
    </source>
</evidence>
<dbReference type="GO" id="GO:0072686">
    <property type="term" value="C:mitotic spindle"/>
    <property type="evidence" value="ECO:0007669"/>
    <property type="project" value="TreeGrafter"/>
</dbReference>
<evidence type="ECO:0000256" key="21">
    <source>
        <dbReference type="SAM" id="MobiDB-lite"/>
    </source>
</evidence>
<keyword evidence="4" id="KW-0963">Cytoplasm</keyword>
<dbReference type="InterPro" id="IPR047241">
    <property type="entry name" value="KIF11-like_kin_motor_dom"/>
</dbReference>
<evidence type="ECO:0000256" key="20">
    <source>
        <dbReference type="SAM" id="Coils"/>
    </source>
</evidence>
<dbReference type="InterPro" id="IPR025901">
    <property type="entry name" value="Kinesin-assoc_MT-bd_dom"/>
</dbReference>
<comment type="caution">
    <text evidence="24">The sequence shown here is derived from an EMBL/GenBank/DDBJ whole genome shotgun (WGS) entry which is preliminary data.</text>
</comment>
<feature type="transmembrane region" description="Helical" evidence="22">
    <location>
        <begin position="1253"/>
        <end position="1272"/>
    </location>
</feature>
<dbReference type="Gene3D" id="3.40.850.10">
    <property type="entry name" value="Kinesin motor domain"/>
    <property type="match status" value="1"/>
</dbReference>
<evidence type="ECO:0000256" key="11">
    <source>
        <dbReference type="ARBA" id="ARBA00022840"/>
    </source>
</evidence>
<keyword evidence="8" id="KW-0493">Microtubule</keyword>
<dbReference type="InterPro" id="IPR036961">
    <property type="entry name" value="Kinesin_motor_dom_sf"/>
</dbReference>
<evidence type="ECO:0000256" key="22">
    <source>
        <dbReference type="SAM" id="Phobius"/>
    </source>
</evidence>
<feature type="transmembrane region" description="Helical" evidence="22">
    <location>
        <begin position="1182"/>
        <end position="1202"/>
    </location>
</feature>
<dbReference type="PRINTS" id="PR00380">
    <property type="entry name" value="KINESINHEAVY"/>
</dbReference>
<evidence type="ECO:0000256" key="10">
    <source>
        <dbReference type="ARBA" id="ARBA00022776"/>
    </source>
</evidence>
<dbReference type="GO" id="GO:0051301">
    <property type="term" value="P:cell division"/>
    <property type="evidence" value="ECO:0007669"/>
    <property type="project" value="UniProtKB-KW"/>
</dbReference>
<evidence type="ECO:0000313" key="24">
    <source>
        <dbReference type="EMBL" id="PPQ66063.1"/>
    </source>
</evidence>
<dbReference type="FunFam" id="3.40.850.10:FF:000051">
    <property type="entry name" value="Kinesin-like protein bimC"/>
    <property type="match status" value="1"/>
</dbReference>
<evidence type="ECO:0000259" key="23">
    <source>
        <dbReference type="PROSITE" id="PS50067"/>
    </source>
</evidence>
<dbReference type="InterPro" id="IPR019821">
    <property type="entry name" value="Kinesin_motor_CS"/>
</dbReference>
<keyword evidence="16" id="KW-0206">Cytoskeleton</keyword>
<dbReference type="GO" id="GO:0007018">
    <property type="term" value="P:microtubule-based movement"/>
    <property type="evidence" value="ECO:0007669"/>
    <property type="project" value="InterPro"/>
</dbReference>
<feature type="coiled-coil region" evidence="20">
    <location>
        <begin position="440"/>
        <end position="546"/>
    </location>
</feature>
<dbReference type="CDD" id="cd01364">
    <property type="entry name" value="KISc_BimC_Eg5"/>
    <property type="match status" value="1"/>
</dbReference>
<comment type="similarity">
    <text evidence="18">Belongs to the TRAFAC class myosin-kinesin ATPase superfamily. Kinesin family. KIN-5/BimC subfamily.</text>
</comment>
<dbReference type="InParanoid" id="A0A409VIJ5"/>
<dbReference type="OrthoDB" id="3176171at2759"/>
<keyword evidence="7 22" id="KW-0812">Transmembrane</keyword>
<organism evidence="24 25">
    <name type="scientific">Gymnopilus dilepis</name>
    <dbReference type="NCBI Taxonomy" id="231916"/>
    <lineage>
        <taxon>Eukaryota</taxon>
        <taxon>Fungi</taxon>
        <taxon>Dikarya</taxon>
        <taxon>Basidiomycota</taxon>
        <taxon>Agaricomycotina</taxon>
        <taxon>Agaricomycetes</taxon>
        <taxon>Agaricomycetidae</taxon>
        <taxon>Agaricales</taxon>
        <taxon>Agaricineae</taxon>
        <taxon>Hymenogastraceae</taxon>
        <taxon>Gymnopilus</taxon>
    </lineage>
</organism>
<evidence type="ECO:0000256" key="6">
    <source>
        <dbReference type="ARBA" id="ARBA00022618"/>
    </source>
</evidence>
<reference evidence="24 25" key="1">
    <citation type="journal article" date="2018" name="Evol. Lett.">
        <title>Horizontal gene cluster transfer increased hallucinogenic mushroom diversity.</title>
        <authorList>
            <person name="Reynolds H.T."/>
            <person name="Vijayakumar V."/>
            <person name="Gluck-Thaler E."/>
            <person name="Korotkin H.B."/>
            <person name="Matheny P.B."/>
            <person name="Slot J.C."/>
        </authorList>
    </citation>
    <scope>NUCLEOTIDE SEQUENCE [LARGE SCALE GENOMIC DNA]</scope>
    <source>
        <strain evidence="24 25">SRW20</strain>
    </source>
</reference>
<evidence type="ECO:0000256" key="15">
    <source>
        <dbReference type="ARBA" id="ARBA00023175"/>
    </source>
</evidence>
<feature type="region of interest" description="Disordered" evidence="21">
    <location>
        <begin position="1"/>
        <end position="62"/>
    </location>
</feature>
<keyword evidence="13 20" id="KW-0175">Coiled coil</keyword>
<dbReference type="GO" id="GO:0008574">
    <property type="term" value="F:plus-end-directed microtubule motor activity"/>
    <property type="evidence" value="ECO:0007669"/>
    <property type="project" value="TreeGrafter"/>
</dbReference>
<keyword evidence="14 22" id="KW-0472">Membrane</keyword>
<dbReference type="Pfam" id="PF04133">
    <property type="entry name" value="Vps55"/>
    <property type="match status" value="1"/>
</dbReference>
<name>A0A409VIJ5_9AGAR</name>
<evidence type="ECO:0000256" key="9">
    <source>
        <dbReference type="ARBA" id="ARBA00022741"/>
    </source>
</evidence>
<dbReference type="SUPFAM" id="SSF52540">
    <property type="entry name" value="P-loop containing nucleoside triphosphate hydrolases"/>
    <property type="match status" value="1"/>
</dbReference>
<dbReference type="Pfam" id="PF00225">
    <property type="entry name" value="Kinesin"/>
    <property type="match status" value="1"/>
</dbReference>
<comment type="subcellular location">
    <subcellularLocation>
        <location evidence="2">Cytoplasm</location>
        <location evidence="2">Cytoskeleton</location>
    </subcellularLocation>
    <subcellularLocation>
        <location evidence="1">Membrane</location>
        <topology evidence="1">Multi-pass membrane protein</topology>
    </subcellularLocation>
</comment>
<dbReference type="EMBL" id="NHYE01005639">
    <property type="protein sequence ID" value="PPQ66063.1"/>
    <property type="molecule type" value="Genomic_DNA"/>
</dbReference>